<dbReference type="GO" id="GO:0016301">
    <property type="term" value="F:kinase activity"/>
    <property type="evidence" value="ECO:0007669"/>
    <property type="project" value="UniProtKB-KW"/>
</dbReference>
<dbReference type="OMA" id="VRMPHLS"/>
<dbReference type="InParanoid" id="G0QYY5"/>
<dbReference type="GO" id="GO:0004608">
    <property type="term" value="F:phosphatidylethanolamine N-methyltransferase activity"/>
    <property type="evidence" value="ECO:0007669"/>
    <property type="project" value="UniProtKB-EC"/>
</dbReference>
<gene>
    <name evidence="5" type="ORF">IMG5_153280</name>
</gene>
<dbReference type="Gene3D" id="3.40.50.150">
    <property type="entry name" value="Vaccinia Virus protein VP39"/>
    <property type="match status" value="1"/>
</dbReference>
<dbReference type="GO" id="GO:0032259">
    <property type="term" value="P:methylation"/>
    <property type="evidence" value="ECO:0007669"/>
    <property type="project" value="UniProtKB-KW"/>
</dbReference>
<dbReference type="InterPro" id="IPR029063">
    <property type="entry name" value="SAM-dependent_MTases_sf"/>
</dbReference>
<dbReference type="SUPFAM" id="SSF53335">
    <property type="entry name" value="S-adenosyl-L-methionine-dependent methyltransferases"/>
    <property type="match status" value="1"/>
</dbReference>
<dbReference type="InterPro" id="IPR025714">
    <property type="entry name" value="Methyltranfer_dom"/>
</dbReference>
<dbReference type="EMBL" id="GL984132">
    <property type="protein sequence ID" value="EGR29556.1"/>
    <property type="molecule type" value="Genomic_DNA"/>
</dbReference>
<dbReference type="Proteomes" id="UP000008983">
    <property type="component" value="Unassembled WGS sequence"/>
</dbReference>
<keyword evidence="6" id="KW-1185">Reference proteome</keyword>
<dbReference type="eggNOG" id="KOG2352">
    <property type="taxonomic scope" value="Eukaryota"/>
</dbReference>
<dbReference type="FunFam" id="3.40.50.150:FF:000311">
    <property type="entry name" value="Methyltransferase protein 13"/>
    <property type="match status" value="1"/>
</dbReference>
<dbReference type="Pfam" id="PF13847">
    <property type="entry name" value="Methyltransf_31"/>
    <property type="match status" value="1"/>
</dbReference>
<feature type="domain" description="Methyltransferase" evidence="4">
    <location>
        <begin position="39"/>
        <end position="165"/>
    </location>
</feature>
<keyword evidence="2 5" id="KW-0489">Methyltransferase</keyword>
<organism evidence="5 6">
    <name type="scientific">Ichthyophthirius multifiliis</name>
    <name type="common">White spot disease agent</name>
    <name type="synonym">Ich</name>
    <dbReference type="NCBI Taxonomy" id="5932"/>
    <lineage>
        <taxon>Eukaryota</taxon>
        <taxon>Sar</taxon>
        <taxon>Alveolata</taxon>
        <taxon>Ciliophora</taxon>
        <taxon>Intramacronucleata</taxon>
        <taxon>Oligohymenophorea</taxon>
        <taxon>Hymenostomatida</taxon>
        <taxon>Ophryoglenina</taxon>
        <taxon>Ichthyophthirius</taxon>
    </lineage>
</organism>
<evidence type="ECO:0000256" key="1">
    <source>
        <dbReference type="ARBA" id="ARBA00008361"/>
    </source>
</evidence>
<dbReference type="RefSeq" id="XP_004030792.1">
    <property type="nucleotide sequence ID" value="XM_004030744.1"/>
</dbReference>
<comment type="similarity">
    <text evidence="1">Belongs to the methyltransferase superfamily.</text>
</comment>
<evidence type="ECO:0000256" key="3">
    <source>
        <dbReference type="ARBA" id="ARBA00022679"/>
    </source>
</evidence>
<dbReference type="InterPro" id="IPR051419">
    <property type="entry name" value="Lys/N-term_MeTrsfase_sf"/>
</dbReference>
<sequence>MNQYGNPQYWEERYTREQDQFDWYQRFSGIRDQVLSHINPETKILNVGSGSSRLSEEMFDEGYQNITNIDFSMVVTKQMQERYKDQGPNFKYIQMDVRNMEFDSKSFDCVIDKGLLDSVLCGESQTTNANKMLQEIHRVLTEKGVYIVLTHGTSEFRKPVLQKPEFQWDIQEFKIIKPQISDNPGKEFLDKYQLYICKKNEGNIVEKQE</sequence>
<reference evidence="5 6" key="1">
    <citation type="submission" date="2011-07" db="EMBL/GenBank/DDBJ databases">
        <authorList>
            <person name="Coyne R."/>
            <person name="Brami D."/>
            <person name="Johnson J."/>
            <person name="Hostetler J."/>
            <person name="Hannick L."/>
            <person name="Clark T."/>
            <person name="Cassidy-Hanley D."/>
            <person name="Inman J."/>
        </authorList>
    </citation>
    <scope>NUCLEOTIDE SEQUENCE [LARGE SCALE GENOMIC DNA]</scope>
    <source>
        <strain evidence="5 6">G5</strain>
    </source>
</reference>
<accession>G0QYY5</accession>
<name>G0QYY5_ICHMU</name>
<evidence type="ECO:0000256" key="2">
    <source>
        <dbReference type="ARBA" id="ARBA00022603"/>
    </source>
</evidence>
<protein>
    <submittedName>
        <fullName evidence="5">Protein kinase domain protein</fullName>
        <ecNumber evidence="5">2.1.1.17</ecNumber>
    </submittedName>
</protein>
<proteinExistence type="inferred from homology"/>
<evidence type="ECO:0000313" key="6">
    <source>
        <dbReference type="Proteomes" id="UP000008983"/>
    </source>
</evidence>
<dbReference type="AlphaFoldDB" id="G0QYY5"/>
<dbReference type="OrthoDB" id="411785at2759"/>
<dbReference type="PANTHER" id="PTHR12176:SF79">
    <property type="entry name" value="METHYLTRANSFERASE TYPE 11 DOMAIN-CONTAINING PROTEIN"/>
    <property type="match status" value="1"/>
</dbReference>
<dbReference type="EC" id="2.1.1.17" evidence="5"/>
<keyword evidence="3 5" id="KW-0808">Transferase</keyword>
<dbReference type="STRING" id="857967.G0QYY5"/>
<dbReference type="PANTHER" id="PTHR12176">
    <property type="entry name" value="SAM-DEPENDENT METHYLTRANSFERASE SUPERFAMILY PROTEIN"/>
    <property type="match status" value="1"/>
</dbReference>
<evidence type="ECO:0000313" key="5">
    <source>
        <dbReference type="EMBL" id="EGR29556.1"/>
    </source>
</evidence>
<keyword evidence="5" id="KW-0418">Kinase</keyword>
<dbReference type="CDD" id="cd02440">
    <property type="entry name" value="AdoMet_MTases"/>
    <property type="match status" value="1"/>
</dbReference>
<evidence type="ECO:0000259" key="4">
    <source>
        <dbReference type="Pfam" id="PF13847"/>
    </source>
</evidence>
<dbReference type="GeneID" id="14905682"/>